<dbReference type="EMBL" id="CP017962">
    <property type="protein sequence ID" value="APC48222.1"/>
    <property type="molecule type" value="Genomic_DNA"/>
</dbReference>
<evidence type="ECO:0000256" key="1">
    <source>
        <dbReference type="SAM" id="MobiDB-lite"/>
    </source>
</evidence>
<evidence type="ECO:0000256" key="2">
    <source>
        <dbReference type="SAM" id="Phobius"/>
    </source>
</evidence>
<name>A0AAC9J0C3_VIRHA</name>
<dbReference type="Proteomes" id="UP000182945">
    <property type="component" value="Chromosome"/>
</dbReference>
<sequence>MDVISDFFEAIASNFFIIALIIGGIISFMKDNTSKGKKQEPFNRPESSPQKQPYSQPTVQNEQLETQSQAEELGNTLAEQQRKRMEELAEREQVYSARSKDEINRHDAILGNTSKQPSEVALSHKQRKFKKQVTANFEKKGLANGIIMSEILGPPRAVKPYKSVVQQRRK</sequence>
<keyword evidence="2" id="KW-1133">Transmembrane helix</keyword>
<reference evidence="3 4" key="1">
    <citation type="submission" date="2016-11" db="EMBL/GenBank/DDBJ databases">
        <title>Complete genome sequencing of Virgibacillus halodenitrificans PDB-F2.</title>
        <authorList>
            <person name="Sun Z."/>
            <person name="Zhou Y."/>
            <person name="Li H."/>
        </authorList>
    </citation>
    <scope>NUCLEOTIDE SEQUENCE [LARGE SCALE GENOMIC DNA]</scope>
    <source>
        <strain evidence="3 4">PDB-F2</strain>
    </source>
</reference>
<proteinExistence type="predicted"/>
<evidence type="ECO:0000313" key="4">
    <source>
        <dbReference type="Proteomes" id="UP000182945"/>
    </source>
</evidence>
<keyword evidence="2" id="KW-0812">Transmembrane</keyword>
<feature type="transmembrane region" description="Helical" evidence="2">
    <location>
        <begin position="12"/>
        <end position="29"/>
    </location>
</feature>
<feature type="compositionally biased region" description="Basic and acidic residues" evidence="1">
    <location>
        <begin position="34"/>
        <end position="43"/>
    </location>
</feature>
<protein>
    <submittedName>
        <fullName evidence="3">Uncharacterized protein</fullName>
    </submittedName>
</protein>
<dbReference type="AlphaFoldDB" id="A0AAC9J0C3"/>
<accession>A0AAC9J0C3</accession>
<organism evidence="3 4">
    <name type="scientific">Virgibacillus halodenitrificans</name>
    <name type="common">Bacillus halodenitrificans</name>
    <dbReference type="NCBI Taxonomy" id="1482"/>
    <lineage>
        <taxon>Bacteria</taxon>
        <taxon>Bacillati</taxon>
        <taxon>Bacillota</taxon>
        <taxon>Bacilli</taxon>
        <taxon>Bacillales</taxon>
        <taxon>Bacillaceae</taxon>
        <taxon>Virgibacillus</taxon>
    </lineage>
</organism>
<dbReference type="KEGG" id="vhl:BME96_08555"/>
<evidence type="ECO:0000313" key="3">
    <source>
        <dbReference type="EMBL" id="APC48222.1"/>
    </source>
</evidence>
<dbReference type="RefSeq" id="WP_071648873.1">
    <property type="nucleotide sequence ID" value="NZ_CP017962.1"/>
</dbReference>
<keyword evidence="2" id="KW-0472">Membrane</keyword>
<dbReference type="GeneID" id="71514443"/>
<feature type="region of interest" description="Disordered" evidence="1">
    <location>
        <begin position="34"/>
        <end position="105"/>
    </location>
</feature>
<gene>
    <name evidence="3" type="ORF">BME96_08555</name>
</gene>
<feature type="compositionally biased region" description="Polar residues" evidence="1">
    <location>
        <begin position="45"/>
        <end position="70"/>
    </location>
</feature>
<feature type="compositionally biased region" description="Basic and acidic residues" evidence="1">
    <location>
        <begin position="80"/>
        <end position="105"/>
    </location>
</feature>